<comment type="caution">
    <text evidence="5">The sequence shown here is derived from an EMBL/GenBank/DDBJ whole genome shotgun (WGS) entry which is preliminary data.</text>
</comment>
<dbReference type="GO" id="GO:0003677">
    <property type="term" value="F:DNA binding"/>
    <property type="evidence" value="ECO:0007669"/>
    <property type="project" value="InterPro"/>
</dbReference>
<keyword evidence="6" id="KW-1185">Reference proteome</keyword>
<dbReference type="Proteomes" id="UP000193689">
    <property type="component" value="Unassembled WGS sequence"/>
</dbReference>
<dbReference type="InParanoid" id="A0A1Y2EBU4"/>
<dbReference type="InterPro" id="IPR052761">
    <property type="entry name" value="Fungal_Detox/Toxin_TFs"/>
</dbReference>
<dbReference type="EMBL" id="MCFJ01000003">
    <property type="protein sequence ID" value="ORY69028.1"/>
    <property type="molecule type" value="Genomic_DNA"/>
</dbReference>
<dbReference type="CDD" id="cd12148">
    <property type="entry name" value="fungal_TF_MHR"/>
    <property type="match status" value="1"/>
</dbReference>
<evidence type="ECO:0000313" key="6">
    <source>
        <dbReference type="Proteomes" id="UP000193689"/>
    </source>
</evidence>
<dbReference type="SMART" id="SM00066">
    <property type="entry name" value="GAL4"/>
    <property type="match status" value="1"/>
</dbReference>
<dbReference type="AlphaFoldDB" id="A0A1Y2EBU4"/>
<organism evidence="5 6">
    <name type="scientific">Pseudomassariella vexata</name>
    <dbReference type="NCBI Taxonomy" id="1141098"/>
    <lineage>
        <taxon>Eukaryota</taxon>
        <taxon>Fungi</taxon>
        <taxon>Dikarya</taxon>
        <taxon>Ascomycota</taxon>
        <taxon>Pezizomycotina</taxon>
        <taxon>Sordariomycetes</taxon>
        <taxon>Xylariomycetidae</taxon>
        <taxon>Amphisphaeriales</taxon>
        <taxon>Pseudomassariaceae</taxon>
        <taxon>Pseudomassariella</taxon>
    </lineage>
</organism>
<dbReference type="PANTHER" id="PTHR47425:SF2">
    <property type="entry name" value="FARB-RELATED"/>
    <property type="match status" value="1"/>
</dbReference>
<dbReference type="GO" id="GO:0006351">
    <property type="term" value="P:DNA-templated transcription"/>
    <property type="evidence" value="ECO:0007669"/>
    <property type="project" value="InterPro"/>
</dbReference>
<reference evidence="5 6" key="1">
    <citation type="submission" date="2016-07" db="EMBL/GenBank/DDBJ databases">
        <title>Pervasive Adenine N6-methylation of Active Genes in Fungi.</title>
        <authorList>
            <consortium name="DOE Joint Genome Institute"/>
            <person name="Mondo S.J."/>
            <person name="Dannebaum R.O."/>
            <person name="Kuo R.C."/>
            <person name="Labutti K."/>
            <person name="Haridas S."/>
            <person name="Kuo A."/>
            <person name="Salamov A."/>
            <person name="Ahrendt S.R."/>
            <person name="Lipzen A."/>
            <person name="Sullivan W."/>
            <person name="Andreopoulos W.B."/>
            <person name="Clum A."/>
            <person name="Lindquist E."/>
            <person name="Daum C."/>
            <person name="Ramamoorthy G.K."/>
            <person name="Gryganskyi A."/>
            <person name="Culley D."/>
            <person name="Magnuson J.K."/>
            <person name="James T.Y."/>
            <person name="O'Malley M.A."/>
            <person name="Stajich J.E."/>
            <person name="Spatafora J.W."/>
            <person name="Visel A."/>
            <person name="Grigoriev I.V."/>
        </authorList>
    </citation>
    <scope>NUCLEOTIDE SEQUENCE [LARGE SCALE GENOMIC DNA]</scope>
    <source>
        <strain evidence="5 6">CBS 129021</strain>
    </source>
</reference>
<evidence type="ECO:0000313" key="5">
    <source>
        <dbReference type="EMBL" id="ORY69028.1"/>
    </source>
</evidence>
<dbReference type="PROSITE" id="PS50048">
    <property type="entry name" value="ZN2_CY6_FUNGAL_2"/>
    <property type="match status" value="1"/>
</dbReference>
<dbReference type="PROSITE" id="PS00463">
    <property type="entry name" value="ZN2_CY6_FUNGAL_1"/>
    <property type="match status" value="1"/>
</dbReference>
<dbReference type="CDD" id="cd00067">
    <property type="entry name" value="GAL4"/>
    <property type="match status" value="1"/>
</dbReference>
<feature type="domain" description="Zn(2)-C6 fungal-type" evidence="4">
    <location>
        <begin position="50"/>
        <end position="82"/>
    </location>
</feature>
<proteinExistence type="predicted"/>
<name>A0A1Y2EBU4_9PEZI</name>
<accession>A0A1Y2EBU4</accession>
<dbReference type="GeneID" id="63779122"/>
<dbReference type="PANTHER" id="PTHR47425">
    <property type="entry name" value="FARB-RELATED"/>
    <property type="match status" value="1"/>
</dbReference>
<dbReference type="Pfam" id="PF00172">
    <property type="entry name" value="Zn_clus"/>
    <property type="match status" value="1"/>
</dbReference>
<dbReference type="GO" id="GO:0000981">
    <property type="term" value="F:DNA-binding transcription factor activity, RNA polymerase II-specific"/>
    <property type="evidence" value="ECO:0007669"/>
    <property type="project" value="InterPro"/>
</dbReference>
<dbReference type="InterPro" id="IPR036864">
    <property type="entry name" value="Zn2-C6_fun-type_DNA-bd_sf"/>
</dbReference>
<dbReference type="RefSeq" id="XP_040719315.1">
    <property type="nucleotide sequence ID" value="XM_040862910.1"/>
</dbReference>
<dbReference type="InterPro" id="IPR007219">
    <property type="entry name" value="XnlR_reg_dom"/>
</dbReference>
<dbReference type="InterPro" id="IPR001138">
    <property type="entry name" value="Zn2Cys6_DnaBD"/>
</dbReference>
<keyword evidence="1" id="KW-0479">Metal-binding</keyword>
<dbReference type="Gene3D" id="4.10.240.10">
    <property type="entry name" value="Zn(2)-C6 fungal-type DNA-binding domain"/>
    <property type="match status" value="1"/>
</dbReference>
<feature type="region of interest" description="Disordered" evidence="3">
    <location>
        <begin position="727"/>
        <end position="753"/>
    </location>
</feature>
<evidence type="ECO:0000256" key="2">
    <source>
        <dbReference type="ARBA" id="ARBA00023242"/>
    </source>
</evidence>
<evidence type="ECO:0000259" key="4">
    <source>
        <dbReference type="PROSITE" id="PS50048"/>
    </source>
</evidence>
<gene>
    <name evidence="5" type="ORF">BCR38DRAFT_472437</name>
</gene>
<sequence>MSPTNRWDAGRTIFFQDRPGAMTPNDDNMDVSKAEGHTKRPVFRKRAPKACLKCRERKVRCNVVREGQPCTNCRLDGHGCAVTPRAKKPRKCPGGATAARQTLVGSCIADDDISGRIPSTVPSLEHLDNVSVDIDCWGMPILDICHFDSPSGMRTGDPTPKGGGGVAHCHVHGETGQSARETPSSEPVHFEAEVLFSSHSFLNMWKVLDIGHGDIRYLESQGCLRVPTKSILDEFLRNYFLHVHPMLPLLNERDFWDMYCGEDFLRQESVRILGFSTIQAARASFYRRAKLLYDFETETDPIAIAQAALLLTYWCPGSSSGLKQPNSAWLGVAIQQAKAAEADKYATMATVHTKRQNILKRVWWCCIIRDRIMPLCVRRNIQITRNHFDFNANASLDYEDLSDEIEHSRVYHGDSKRSLTAIMALMTELCVCLTDILELVYPFRDTAVCGAEVFLQKVALIKEYREALLRWSKRATMILAVFPDTHDVSRFEEGSHNDSVVLYTNLIWIYYHSSRAALCNYELHISVMVPLPRLSEGPWEYPATIQNNRKELWDATTSISDCLKKLIRLGLTRWLPSSAVGCTALPLALHMLDIKLSSASSTPAEILSANPRVVEKQRRLNILIQAMKEYRPQHDCVGWVSRIIRHIMDFTHLDIATPPSWHCFDSKYVPWEQHYDGDWTDILSKNPACYLRMALAIDLSLSKDRLPEEEDFPQKLRESRRNNGRLLSALGPQASGGTAKAEEQPSSELDDLSPGLPAAILQTMAAWIQNDRSLHFAQEMGLGLKSWTSEEEVLDTFDAAEDDDRNNFPTEGLLSNVQLEISEKEKSAFGEINEQMETGLTQTLSL</sequence>
<dbReference type="OrthoDB" id="5121955at2759"/>
<evidence type="ECO:0000256" key="1">
    <source>
        <dbReference type="ARBA" id="ARBA00022723"/>
    </source>
</evidence>
<evidence type="ECO:0000256" key="3">
    <source>
        <dbReference type="SAM" id="MobiDB-lite"/>
    </source>
</evidence>
<protein>
    <recommendedName>
        <fullName evidence="4">Zn(2)-C6 fungal-type domain-containing protein</fullName>
    </recommendedName>
</protein>
<dbReference type="Pfam" id="PF04082">
    <property type="entry name" value="Fungal_trans"/>
    <property type="match status" value="1"/>
</dbReference>
<dbReference type="SUPFAM" id="SSF57701">
    <property type="entry name" value="Zn2/Cys6 DNA-binding domain"/>
    <property type="match status" value="1"/>
</dbReference>
<feature type="region of interest" description="Disordered" evidence="3">
    <location>
        <begin position="18"/>
        <end position="40"/>
    </location>
</feature>
<dbReference type="GO" id="GO:0008270">
    <property type="term" value="F:zinc ion binding"/>
    <property type="evidence" value="ECO:0007669"/>
    <property type="project" value="InterPro"/>
</dbReference>
<dbReference type="STRING" id="1141098.A0A1Y2EBU4"/>
<keyword evidence="2" id="KW-0539">Nucleus</keyword>